<dbReference type="PANTHER" id="PTHR33238:SF11">
    <property type="entry name" value="TRANSCRIPTIONAL REGULATOR MNTR"/>
    <property type="match status" value="1"/>
</dbReference>
<evidence type="ECO:0000256" key="3">
    <source>
        <dbReference type="ARBA" id="ARBA00011738"/>
    </source>
</evidence>
<dbReference type="InterPro" id="IPR050536">
    <property type="entry name" value="DtxR_MntR_Metal-Reg"/>
</dbReference>
<dbReference type="SUPFAM" id="SSF46785">
    <property type="entry name" value="Winged helix' DNA-binding domain"/>
    <property type="match status" value="1"/>
</dbReference>
<evidence type="ECO:0000256" key="1">
    <source>
        <dbReference type="ARBA" id="ARBA00004496"/>
    </source>
</evidence>
<dbReference type="RefSeq" id="WP_253364724.1">
    <property type="nucleotide sequence ID" value="NZ_JALJXU010000004.1"/>
</dbReference>
<dbReference type="InterPro" id="IPR022689">
    <property type="entry name" value="Iron_dep_repressor"/>
</dbReference>
<evidence type="ECO:0000256" key="8">
    <source>
        <dbReference type="ARBA" id="ARBA00023159"/>
    </source>
</evidence>
<dbReference type="Gene3D" id="1.10.10.10">
    <property type="entry name" value="Winged helix-like DNA-binding domain superfamily/Winged helix DNA-binding domain"/>
    <property type="match status" value="1"/>
</dbReference>
<dbReference type="Pfam" id="PF04023">
    <property type="entry name" value="FeoA"/>
    <property type="match status" value="1"/>
</dbReference>
<dbReference type="Proteomes" id="UP001549055">
    <property type="component" value="Unassembled WGS sequence"/>
</dbReference>
<dbReference type="InterPro" id="IPR038157">
    <property type="entry name" value="FeoA_core_dom"/>
</dbReference>
<comment type="similarity">
    <text evidence="2">Belongs to the DtxR/MntR family.</text>
</comment>
<keyword evidence="5" id="KW-0678">Repressor</keyword>
<dbReference type="InterPro" id="IPR022687">
    <property type="entry name" value="HTH_DTXR"/>
</dbReference>
<dbReference type="Gene3D" id="2.30.30.90">
    <property type="match status" value="1"/>
</dbReference>
<evidence type="ECO:0000256" key="2">
    <source>
        <dbReference type="ARBA" id="ARBA00007871"/>
    </source>
</evidence>
<keyword evidence="6" id="KW-0805">Transcription regulation</keyword>
<feature type="domain" description="HTH dtxR-type" evidence="12">
    <location>
        <begin position="1"/>
        <end position="62"/>
    </location>
</feature>
<dbReference type="PANTHER" id="PTHR33238">
    <property type="entry name" value="IRON (METAL) DEPENDENT REPRESSOR, DTXR FAMILY"/>
    <property type="match status" value="1"/>
</dbReference>
<dbReference type="InterPro" id="IPR007167">
    <property type="entry name" value="Fe-transptr_FeoA-like"/>
</dbReference>
<organism evidence="13 14">
    <name type="scientific">Streptococcus gallinaceus</name>
    <dbReference type="NCBI Taxonomy" id="165758"/>
    <lineage>
        <taxon>Bacteria</taxon>
        <taxon>Bacillati</taxon>
        <taxon>Bacillota</taxon>
        <taxon>Bacilli</taxon>
        <taxon>Lactobacillales</taxon>
        <taxon>Streptococcaceae</taxon>
        <taxon>Streptococcus</taxon>
    </lineage>
</organism>
<evidence type="ECO:0000256" key="7">
    <source>
        <dbReference type="ARBA" id="ARBA00023125"/>
    </source>
</evidence>
<dbReference type="InterPro" id="IPR036388">
    <property type="entry name" value="WH-like_DNA-bd_sf"/>
</dbReference>
<evidence type="ECO:0000256" key="6">
    <source>
        <dbReference type="ARBA" id="ARBA00023015"/>
    </source>
</evidence>
<dbReference type="InterPro" id="IPR001367">
    <property type="entry name" value="Fe_dep_repressor"/>
</dbReference>
<keyword evidence="8" id="KW-0010">Activator</keyword>
<proteinExistence type="inferred from homology"/>
<dbReference type="InterPro" id="IPR036390">
    <property type="entry name" value="WH_DNA-bd_sf"/>
</dbReference>
<comment type="caution">
    <text evidence="13">The sequence shown here is derived from an EMBL/GenBank/DDBJ whole genome shotgun (WGS) entry which is preliminary data.</text>
</comment>
<dbReference type="EMBL" id="JBEPMK010000006">
    <property type="protein sequence ID" value="MET3645030.1"/>
    <property type="molecule type" value="Genomic_DNA"/>
</dbReference>
<dbReference type="SMART" id="SM00529">
    <property type="entry name" value="HTH_DTXR"/>
    <property type="match status" value="1"/>
</dbReference>
<name>A0ABV2JM73_9STRE</name>
<evidence type="ECO:0000256" key="4">
    <source>
        <dbReference type="ARBA" id="ARBA00022490"/>
    </source>
</evidence>
<reference evidence="13 14" key="1">
    <citation type="submission" date="2024-06" db="EMBL/GenBank/DDBJ databases">
        <title>Genomic Encyclopedia of Type Strains, Phase IV (KMG-IV): sequencing the most valuable type-strain genomes for metagenomic binning, comparative biology and taxonomic classification.</title>
        <authorList>
            <person name="Goeker M."/>
        </authorList>
    </citation>
    <scope>NUCLEOTIDE SEQUENCE [LARGE SCALE GENOMIC DNA]</scope>
    <source>
        <strain evidence="13 14">DSM 15349</strain>
    </source>
</reference>
<keyword evidence="4" id="KW-0963">Cytoplasm</keyword>
<gene>
    <name evidence="13" type="ORF">ABID27_001673</name>
</gene>
<comment type="subunit">
    <text evidence="3">Homodimer.</text>
</comment>
<accession>A0ABV2JM73</accession>
<keyword evidence="14" id="KW-1185">Reference proteome</keyword>
<keyword evidence="10" id="KW-0464">Manganese</keyword>
<evidence type="ECO:0000313" key="13">
    <source>
        <dbReference type="EMBL" id="MET3645030.1"/>
    </source>
</evidence>
<dbReference type="Pfam" id="PF02742">
    <property type="entry name" value="Fe_dep_repr_C"/>
    <property type="match status" value="1"/>
</dbReference>
<evidence type="ECO:0000256" key="10">
    <source>
        <dbReference type="ARBA" id="ARBA00023211"/>
    </source>
</evidence>
<keyword evidence="9" id="KW-0804">Transcription</keyword>
<protein>
    <recommendedName>
        <fullName evidence="11">Manganese transport regulator</fullName>
    </recommendedName>
</protein>
<dbReference type="SUPFAM" id="SSF47979">
    <property type="entry name" value="Iron-dependent repressor protein, dimerization domain"/>
    <property type="match status" value="1"/>
</dbReference>
<evidence type="ECO:0000256" key="9">
    <source>
        <dbReference type="ARBA" id="ARBA00023163"/>
    </source>
</evidence>
<dbReference type="PROSITE" id="PS50944">
    <property type="entry name" value="HTH_DTXR"/>
    <property type="match status" value="1"/>
</dbReference>
<dbReference type="Pfam" id="PF01325">
    <property type="entry name" value="Fe_dep_repress"/>
    <property type="match status" value="1"/>
</dbReference>
<comment type="subcellular location">
    <subcellularLocation>
        <location evidence="1">Cytoplasm</location>
    </subcellularLocation>
</comment>
<dbReference type="InterPro" id="IPR036421">
    <property type="entry name" value="Fe_dep_repressor_sf"/>
</dbReference>
<evidence type="ECO:0000256" key="11">
    <source>
        <dbReference type="ARBA" id="ARBA00032593"/>
    </source>
</evidence>
<sequence length="218" mass="24955">MTPNKEDYLKCIYELGLDGQKITNKKIAETMQFSAPAVSEMMKKLLAEGLVQKDDQLGYRLEVQGQKMVADLYRKHRLIEVFLVNQLGYSAEEVHEEAEVLEHTISDLFVERLDAVLGFPQICPHGGTIPRKDQPLVERYSTKLAHVTDIGPYRLLRVKDFYQLLQYLEQHQLAVGDQLDVLEIDLTFSQTITIAYKGKQLTIPLSIAEVLYVEKEKS</sequence>
<keyword evidence="7" id="KW-0238">DNA-binding</keyword>
<evidence type="ECO:0000259" key="12">
    <source>
        <dbReference type="PROSITE" id="PS50944"/>
    </source>
</evidence>
<evidence type="ECO:0000256" key="5">
    <source>
        <dbReference type="ARBA" id="ARBA00022491"/>
    </source>
</evidence>
<evidence type="ECO:0000313" key="14">
    <source>
        <dbReference type="Proteomes" id="UP001549055"/>
    </source>
</evidence>